<evidence type="ECO:0000256" key="1">
    <source>
        <dbReference type="ARBA" id="ARBA00004141"/>
    </source>
</evidence>
<keyword evidence="2 5" id="KW-0812">Transmembrane</keyword>
<protein>
    <submittedName>
        <fullName evidence="7">Inner membrane protein YrbG, predicted calcium/sodium:proton antiporter</fullName>
    </submittedName>
</protein>
<feature type="transmembrane region" description="Helical" evidence="5">
    <location>
        <begin position="169"/>
        <end position="187"/>
    </location>
</feature>
<feature type="transmembrane region" description="Helical" evidence="5">
    <location>
        <begin position="38"/>
        <end position="62"/>
    </location>
</feature>
<reference evidence="7" key="1">
    <citation type="submission" date="2018-06" db="EMBL/GenBank/DDBJ databases">
        <authorList>
            <person name="Zhirakovskaya E."/>
        </authorList>
    </citation>
    <scope>NUCLEOTIDE SEQUENCE</scope>
</reference>
<dbReference type="GO" id="GO:0005262">
    <property type="term" value="F:calcium channel activity"/>
    <property type="evidence" value="ECO:0007669"/>
    <property type="project" value="TreeGrafter"/>
</dbReference>
<dbReference type="PANTHER" id="PTHR10846:SF8">
    <property type="entry name" value="INNER MEMBRANE PROTEIN YRBG"/>
    <property type="match status" value="1"/>
</dbReference>
<dbReference type="EMBL" id="UOET01000149">
    <property type="protein sequence ID" value="VAW27707.1"/>
    <property type="molecule type" value="Genomic_DNA"/>
</dbReference>
<keyword evidence="3 5" id="KW-1133">Transmembrane helix</keyword>
<evidence type="ECO:0000313" key="7">
    <source>
        <dbReference type="EMBL" id="VAW27707.1"/>
    </source>
</evidence>
<dbReference type="PANTHER" id="PTHR10846">
    <property type="entry name" value="SODIUM/POTASSIUM/CALCIUM EXCHANGER"/>
    <property type="match status" value="1"/>
</dbReference>
<dbReference type="GO" id="GO:0006874">
    <property type="term" value="P:intracellular calcium ion homeostasis"/>
    <property type="evidence" value="ECO:0007669"/>
    <property type="project" value="TreeGrafter"/>
</dbReference>
<evidence type="ECO:0000256" key="5">
    <source>
        <dbReference type="SAM" id="Phobius"/>
    </source>
</evidence>
<feature type="transmembrane region" description="Helical" evidence="5">
    <location>
        <begin position="268"/>
        <end position="286"/>
    </location>
</feature>
<evidence type="ECO:0000256" key="2">
    <source>
        <dbReference type="ARBA" id="ARBA00022692"/>
    </source>
</evidence>
<dbReference type="InterPro" id="IPR044880">
    <property type="entry name" value="NCX_ion-bd_dom_sf"/>
</dbReference>
<dbReference type="InterPro" id="IPR004837">
    <property type="entry name" value="NaCa_Exmemb"/>
</dbReference>
<dbReference type="NCBIfam" id="TIGR00367">
    <property type="entry name" value="calcium/sodium antiporter"/>
    <property type="match status" value="1"/>
</dbReference>
<keyword evidence="4 5" id="KW-0472">Membrane</keyword>
<accession>A0A3B0UR75</accession>
<dbReference type="Pfam" id="PF01699">
    <property type="entry name" value="Na_Ca_ex"/>
    <property type="match status" value="2"/>
</dbReference>
<feature type="transmembrane region" description="Helical" evidence="5">
    <location>
        <begin position="6"/>
        <end position="26"/>
    </location>
</feature>
<dbReference type="GO" id="GO:0008273">
    <property type="term" value="F:calcium, potassium:sodium antiporter activity"/>
    <property type="evidence" value="ECO:0007669"/>
    <property type="project" value="TreeGrafter"/>
</dbReference>
<name>A0A3B0UR75_9ZZZZ</name>
<feature type="transmembrane region" description="Helical" evidence="5">
    <location>
        <begin position="129"/>
        <end position="148"/>
    </location>
</feature>
<feature type="transmembrane region" description="Helical" evidence="5">
    <location>
        <begin position="105"/>
        <end position="123"/>
    </location>
</feature>
<feature type="transmembrane region" description="Helical" evidence="5">
    <location>
        <begin position="241"/>
        <end position="262"/>
    </location>
</feature>
<evidence type="ECO:0000259" key="6">
    <source>
        <dbReference type="Pfam" id="PF01699"/>
    </source>
</evidence>
<organism evidence="7">
    <name type="scientific">hydrothermal vent metagenome</name>
    <dbReference type="NCBI Taxonomy" id="652676"/>
    <lineage>
        <taxon>unclassified sequences</taxon>
        <taxon>metagenomes</taxon>
        <taxon>ecological metagenomes</taxon>
    </lineage>
</organism>
<feature type="domain" description="Sodium/calcium exchanger membrane region" evidence="6">
    <location>
        <begin position="172"/>
        <end position="315"/>
    </location>
</feature>
<dbReference type="Gene3D" id="1.20.1420.30">
    <property type="entry name" value="NCX, central ion-binding region"/>
    <property type="match status" value="1"/>
</dbReference>
<feature type="domain" description="Sodium/calcium exchanger membrane region" evidence="6">
    <location>
        <begin position="5"/>
        <end position="150"/>
    </location>
</feature>
<proteinExistence type="predicted"/>
<gene>
    <name evidence="7" type="ORF">MNBD_BACTEROID07-1260</name>
</gene>
<dbReference type="AlphaFoldDB" id="A0A3B0UR75"/>
<feature type="transmembrane region" description="Helical" evidence="5">
    <location>
        <begin position="298"/>
        <end position="317"/>
    </location>
</feature>
<dbReference type="GO" id="GO:0005886">
    <property type="term" value="C:plasma membrane"/>
    <property type="evidence" value="ECO:0007669"/>
    <property type="project" value="TreeGrafter"/>
</dbReference>
<sequence length="318" mass="34204">MFITYLSFFSGFAILIAGAQMLVNGASSIGIKIRISQMVMGLTIVALGTSLPELVVNIFAGIKGNTNLAIGNILGSNITNTLLVVGATALIIPIHFQKKTLERDIPFSLFAPVLLFLLANDFIFGRQNIISRSDGIVLLIFLCFFLYFTFFKQGEATSSGQEELKQYSWGLSLLFIAMGGLGLYFGGEWIVDGAVKIATSMGISQTVMGLTLVAGATSLPELATSIIAARKNNADMALGNAVGSNILNILLVLGVTALIKPIPYSPRLNIELGLVFASGLLLLAFAKLGKTKNTLNRFEGIFLVIIYVAFIYFTTMYQ</sequence>
<feature type="transmembrane region" description="Helical" evidence="5">
    <location>
        <begin position="68"/>
        <end position="93"/>
    </location>
</feature>
<evidence type="ECO:0000256" key="3">
    <source>
        <dbReference type="ARBA" id="ARBA00022989"/>
    </source>
</evidence>
<dbReference type="InterPro" id="IPR004481">
    <property type="entry name" value="K/Na/Ca-exchanger"/>
</dbReference>
<evidence type="ECO:0000256" key="4">
    <source>
        <dbReference type="ARBA" id="ARBA00023136"/>
    </source>
</evidence>
<comment type="subcellular location">
    <subcellularLocation>
        <location evidence="1">Membrane</location>
        <topology evidence="1">Multi-pass membrane protein</topology>
    </subcellularLocation>
</comment>